<dbReference type="InterPro" id="IPR002789">
    <property type="entry name" value="HerA_central"/>
</dbReference>
<name>A0A1M5HX35_9BACT</name>
<organism evidence="2 3">
    <name type="scientific">Dysgonomonas macrotermitis</name>
    <dbReference type="NCBI Taxonomy" id="1346286"/>
    <lineage>
        <taxon>Bacteria</taxon>
        <taxon>Pseudomonadati</taxon>
        <taxon>Bacteroidota</taxon>
        <taxon>Bacteroidia</taxon>
        <taxon>Bacteroidales</taxon>
        <taxon>Dysgonomonadaceae</taxon>
        <taxon>Dysgonomonas</taxon>
    </lineage>
</organism>
<accession>A0A1M5HX35</accession>
<reference evidence="3" key="1">
    <citation type="submission" date="2016-11" db="EMBL/GenBank/DDBJ databases">
        <authorList>
            <person name="Varghese N."/>
            <person name="Submissions S."/>
        </authorList>
    </citation>
    <scope>NUCLEOTIDE SEQUENCE [LARGE SCALE GENOMIC DNA]</scope>
    <source>
        <strain evidence="3">DSM 27370</strain>
    </source>
</reference>
<dbReference type="EMBL" id="FQUC01000017">
    <property type="protein sequence ID" value="SHG20459.1"/>
    <property type="molecule type" value="Genomic_DNA"/>
</dbReference>
<dbReference type="PANTHER" id="PTHR42957">
    <property type="entry name" value="HELICASE MJ1565-RELATED"/>
    <property type="match status" value="1"/>
</dbReference>
<dbReference type="STRING" id="1346286.SAMN05444362_11770"/>
<protein>
    <recommendedName>
        <fullName evidence="1">Helicase HerA central domain-containing protein</fullName>
    </recommendedName>
</protein>
<dbReference type="PANTHER" id="PTHR42957:SF1">
    <property type="entry name" value="HELICASE MJ1565-RELATED"/>
    <property type="match status" value="1"/>
</dbReference>
<dbReference type="SUPFAM" id="SSF52540">
    <property type="entry name" value="P-loop containing nucleoside triphosphate hydrolases"/>
    <property type="match status" value="1"/>
</dbReference>
<evidence type="ECO:0000259" key="1">
    <source>
        <dbReference type="Pfam" id="PF01935"/>
    </source>
</evidence>
<dbReference type="Pfam" id="PF01935">
    <property type="entry name" value="DUF87"/>
    <property type="match status" value="1"/>
</dbReference>
<keyword evidence="3" id="KW-1185">Reference proteome</keyword>
<dbReference type="InterPro" id="IPR008571">
    <property type="entry name" value="HerA-like"/>
</dbReference>
<dbReference type="Proteomes" id="UP000184480">
    <property type="component" value="Unassembled WGS sequence"/>
</dbReference>
<gene>
    <name evidence="2" type="ORF">SAMN05444362_11770</name>
</gene>
<dbReference type="InterPro" id="IPR027417">
    <property type="entry name" value="P-loop_NTPase"/>
</dbReference>
<dbReference type="RefSeq" id="WP_062182652.1">
    <property type="nucleotide sequence ID" value="NZ_BBXL01000018.1"/>
</dbReference>
<dbReference type="AlphaFoldDB" id="A0A1M5HX35"/>
<evidence type="ECO:0000313" key="2">
    <source>
        <dbReference type="EMBL" id="SHG20459.1"/>
    </source>
</evidence>
<feature type="domain" description="Helicase HerA central" evidence="1">
    <location>
        <begin position="140"/>
        <end position="336"/>
    </location>
</feature>
<sequence length="644" mass="74465">MNVGKIVSVEYDKFRVKLFHTTKTSTISLNGQIYYFGNIGSFLKTQNATGDYIICEVIAILDHSTESKMFSSYNLDSTRELVIKPIGTLNKTHDFFMGVGIFPSIYSDVGIVTIEDIQYILSPLSDENNKIKNNGIHKNIEIGVSKNMINYKINLNINKLFNIHTAVLGNSGSGKSNTIAHILQQIFRKEHNHAYGAKTILFDVNGEYHKAFSEKLNKDIVCNFYKPNIIEKDKEKFHLPYYLLNLDEWLAFLMASERTQKPFWDRVLQECFKFYKIFQGDDSTELYMNYFKWKIRNILRNIISKAESDTTKITAIQGVIVKCKDIIEEVSQNEDLSRFLNDVNGHCGISYGNNDGQLSAYLTKIEINEENALGVNSKRLIPGEYFDYRFLKTAVDIVLLEEEARGNSRIREFTSTMISRLDYFLNNPDCDFMRNVGFEYKNEEEYLNECFGISIDNKKNQLVIIDSCEVGTDVLELMTSVVSRMIFDYRKRKQGDDRRKQPIHLILDEAHRYIKKDAEYILKENIFERIAREGRKFSLYLLISSQRPSELSSTVLSQCGNYIIHRIQNDLDMKYIYSVLPYYSEDYITKIKQSVPGEALIFGNCVPMPLQVKVHKAYPDPNSENCDISKEWFFIGIGRAHEGL</sequence>
<evidence type="ECO:0000313" key="3">
    <source>
        <dbReference type="Proteomes" id="UP000184480"/>
    </source>
</evidence>
<dbReference type="Gene3D" id="3.40.50.300">
    <property type="entry name" value="P-loop containing nucleotide triphosphate hydrolases"/>
    <property type="match status" value="2"/>
</dbReference>
<dbReference type="OrthoDB" id="9806951at2"/>
<proteinExistence type="predicted"/>